<dbReference type="Pfam" id="PF19655">
    <property type="entry name" value="DUF6158"/>
    <property type="match status" value="1"/>
</dbReference>
<evidence type="ECO:0000313" key="2">
    <source>
        <dbReference type="EMBL" id="GIG73342.1"/>
    </source>
</evidence>
<evidence type="ECO:0000313" key="3">
    <source>
        <dbReference type="Proteomes" id="UP000653674"/>
    </source>
</evidence>
<sequence length="84" mass="9934">MDVTYHETPDDVARPGLGVEPGALSTDDLLRELRVLHDRRHLTFRHGSDDALAHHDRRTAELEREYLRRFPDREVDPHRLRQDD</sequence>
<dbReference type="Proteomes" id="UP000653674">
    <property type="component" value="Unassembled WGS sequence"/>
</dbReference>
<protein>
    <submittedName>
        <fullName evidence="2">Uncharacterized protein</fullName>
    </submittedName>
</protein>
<feature type="compositionally biased region" description="Basic and acidic residues" evidence="1">
    <location>
        <begin position="1"/>
        <end position="13"/>
    </location>
</feature>
<keyword evidence="3" id="KW-1185">Reference proteome</keyword>
<dbReference type="RefSeq" id="WP_168076688.1">
    <property type="nucleotide sequence ID" value="NZ_BAAAQJ010000002.1"/>
</dbReference>
<organism evidence="2 3">
    <name type="scientific">Planosporangium flavigriseum</name>
    <dbReference type="NCBI Taxonomy" id="373681"/>
    <lineage>
        <taxon>Bacteria</taxon>
        <taxon>Bacillati</taxon>
        <taxon>Actinomycetota</taxon>
        <taxon>Actinomycetes</taxon>
        <taxon>Micromonosporales</taxon>
        <taxon>Micromonosporaceae</taxon>
        <taxon>Planosporangium</taxon>
    </lineage>
</organism>
<dbReference type="InterPro" id="IPR046156">
    <property type="entry name" value="DUF6158"/>
</dbReference>
<comment type="caution">
    <text evidence="2">The sequence shown here is derived from an EMBL/GenBank/DDBJ whole genome shotgun (WGS) entry which is preliminary data.</text>
</comment>
<proteinExistence type="predicted"/>
<name>A0A8J3LK82_9ACTN</name>
<dbReference type="AlphaFoldDB" id="A0A8J3LK82"/>
<feature type="region of interest" description="Disordered" evidence="1">
    <location>
        <begin position="1"/>
        <end position="22"/>
    </location>
</feature>
<accession>A0A8J3LK82</accession>
<gene>
    <name evidence="2" type="ORF">Pfl04_17460</name>
</gene>
<reference evidence="2" key="1">
    <citation type="submission" date="2021-01" db="EMBL/GenBank/DDBJ databases">
        <title>Whole genome shotgun sequence of Planosporangium flavigriseum NBRC 105377.</title>
        <authorList>
            <person name="Komaki H."/>
            <person name="Tamura T."/>
        </authorList>
    </citation>
    <scope>NUCLEOTIDE SEQUENCE</scope>
    <source>
        <strain evidence="2">NBRC 105377</strain>
    </source>
</reference>
<evidence type="ECO:0000256" key="1">
    <source>
        <dbReference type="SAM" id="MobiDB-lite"/>
    </source>
</evidence>
<dbReference type="EMBL" id="BONU01000008">
    <property type="protein sequence ID" value="GIG73342.1"/>
    <property type="molecule type" value="Genomic_DNA"/>
</dbReference>